<name>A0A8X6F7V0_TRICU</name>
<reference evidence="2" key="1">
    <citation type="submission" date="2020-07" db="EMBL/GenBank/DDBJ databases">
        <title>Multicomponent nature underlies the extraordinary mechanical properties of spider dragline silk.</title>
        <authorList>
            <person name="Kono N."/>
            <person name="Nakamura H."/>
            <person name="Mori M."/>
            <person name="Yoshida Y."/>
            <person name="Ohtoshi R."/>
            <person name="Malay A.D."/>
            <person name="Moran D.A.P."/>
            <person name="Tomita M."/>
            <person name="Numata K."/>
            <person name="Arakawa K."/>
        </authorList>
    </citation>
    <scope>NUCLEOTIDE SEQUENCE</scope>
</reference>
<keyword evidence="3" id="KW-1185">Reference proteome</keyword>
<protein>
    <submittedName>
        <fullName evidence="2">Uncharacterized protein</fullName>
    </submittedName>
</protein>
<organism evidence="2 3">
    <name type="scientific">Trichonephila clavata</name>
    <name type="common">Joro spider</name>
    <name type="synonym">Nephila clavata</name>
    <dbReference type="NCBI Taxonomy" id="2740835"/>
    <lineage>
        <taxon>Eukaryota</taxon>
        <taxon>Metazoa</taxon>
        <taxon>Ecdysozoa</taxon>
        <taxon>Arthropoda</taxon>
        <taxon>Chelicerata</taxon>
        <taxon>Arachnida</taxon>
        <taxon>Araneae</taxon>
        <taxon>Araneomorphae</taxon>
        <taxon>Entelegynae</taxon>
        <taxon>Araneoidea</taxon>
        <taxon>Nephilidae</taxon>
        <taxon>Trichonephila</taxon>
    </lineage>
</organism>
<feature type="compositionally biased region" description="Basic and acidic residues" evidence="1">
    <location>
        <begin position="1"/>
        <end position="21"/>
    </location>
</feature>
<feature type="region of interest" description="Disordered" evidence="1">
    <location>
        <begin position="1"/>
        <end position="24"/>
    </location>
</feature>
<dbReference type="AlphaFoldDB" id="A0A8X6F7V0"/>
<evidence type="ECO:0000313" key="3">
    <source>
        <dbReference type="Proteomes" id="UP000887116"/>
    </source>
</evidence>
<gene>
    <name evidence="2" type="ORF">TNCT_115481</name>
</gene>
<evidence type="ECO:0000313" key="2">
    <source>
        <dbReference type="EMBL" id="GFQ71864.1"/>
    </source>
</evidence>
<proteinExistence type="predicted"/>
<accession>A0A8X6F7V0</accession>
<dbReference type="Proteomes" id="UP000887116">
    <property type="component" value="Unassembled WGS sequence"/>
</dbReference>
<dbReference type="OrthoDB" id="6450500at2759"/>
<evidence type="ECO:0000256" key="1">
    <source>
        <dbReference type="SAM" id="MobiDB-lite"/>
    </source>
</evidence>
<dbReference type="EMBL" id="BMAO01021105">
    <property type="protein sequence ID" value="GFQ71864.1"/>
    <property type="molecule type" value="Genomic_DNA"/>
</dbReference>
<sequence>MLEGWSDRSPESLKSDQKDSIEDYGTEKSVNANLLHSSKWNDTGKGFNVFSLFLSLVRDDKTLYPSINKTGVLFHQNHKYEKHKRRIL</sequence>
<comment type="caution">
    <text evidence="2">The sequence shown here is derived from an EMBL/GenBank/DDBJ whole genome shotgun (WGS) entry which is preliminary data.</text>
</comment>